<proteinExistence type="predicted"/>
<gene>
    <name evidence="1" type="ORF">DERYTH_LOCUS4846</name>
</gene>
<dbReference type="Gene3D" id="3.80.10.10">
    <property type="entry name" value="Ribonuclease Inhibitor"/>
    <property type="match status" value="1"/>
</dbReference>
<accession>A0A9N9FL70</accession>
<evidence type="ECO:0000313" key="1">
    <source>
        <dbReference type="EMBL" id="CAG8541932.1"/>
    </source>
</evidence>
<dbReference type="EMBL" id="CAJVPY010001920">
    <property type="protein sequence ID" value="CAG8541932.1"/>
    <property type="molecule type" value="Genomic_DNA"/>
</dbReference>
<reference evidence="1" key="1">
    <citation type="submission" date="2021-06" db="EMBL/GenBank/DDBJ databases">
        <authorList>
            <person name="Kallberg Y."/>
            <person name="Tangrot J."/>
            <person name="Rosling A."/>
        </authorList>
    </citation>
    <scope>NUCLEOTIDE SEQUENCE</scope>
    <source>
        <strain evidence="1">MA453B</strain>
    </source>
</reference>
<sequence length="541" mass="62750">MSNLYIPSSLTIDCLEEIIHHLVDHRSSLFSCILVNRLWCKLAIGSLWSRPFEYHINVKRFSMIIKTYISCLPIAEKQMLRSKNKRILPEIPTEKTSLNILDQKKVYSNKDHLLFNYPKYLRILDLSNFQNGVKQYLTTVTTVNNIEDYQLVSFTVQILVNFLIQSTDTLHHLVINSPIMRLFFDITLLPNIDKINQKLSSISKIDLFLQRKDAPETYQGYIKLVAHLSKHSRNLNKISIVNDFQDCQPEILRHIFKLIEIQNYLEEITIWEFQNPSTFQWIYTALKTQSHSLKYLGIKRFRNFSIFLEFLKSCKSLKSLEILDFFVEDGYTPFYIPFNSTISEEIKLEKFSCCENYSKSSVFSLTMTIIIRMANKNLRELILGDSTDELIEEIQQNCPNIIKLSLTLYTTSFEKLLPLLSSSKLEFLYLESKFDSSALTPNFMQKLAISLPKTLLHLGMDLGIVNEGLRLFFEEYGNCGVALYTIELYNYLLDDRVLESITKYARKVGGLKKLKISEVNTNISGKGLQEAKDVISSVVLL</sequence>
<dbReference type="InterPro" id="IPR032675">
    <property type="entry name" value="LRR_dom_sf"/>
</dbReference>
<comment type="caution">
    <text evidence="1">The sequence shown here is derived from an EMBL/GenBank/DDBJ whole genome shotgun (WGS) entry which is preliminary data.</text>
</comment>
<dbReference type="AlphaFoldDB" id="A0A9N9FL70"/>
<evidence type="ECO:0000313" key="2">
    <source>
        <dbReference type="Proteomes" id="UP000789405"/>
    </source>
</evidence>
<dbReference type="OrthoDB" id="2337790at2759"/>
<dbReference type="Proteomes" id="UP000789405">
    <property type="component" value="Unassembled WGS sequence"/>
</dbReference>
<organism evidence="1 2">
    <name type="scientific">Dentiscutata erythropus</name>
    <dbReference type="NCBI Taxonomy" id="1348616"/>
    <lineage>
        <taxon>Eukaryota</taxon>
        <taxon>Fungi</taxon>
        <taxon>Fungi incertae sedis</taxon>
        <taxon>Mucoromycota</taxon>
        <taxon>Glomeromycotina</taxon>
        <taxon>Glomeromycetes</taxon>
        <taxon>Diversisporales</taxon>
        <taxon>Gigasporaceae</taxon>
        <taxon>Dentiscutata</taxon>
    </lineage>
</organism>
<protein>
    <submittedName>
        <fullName evidence="1">4640_t:CDS:1</fullName>
    </submittedName>
</protein>
<keyword evidence="2" id="KW-1185">Reference proteome</keyword>
<dbReference type="SUPFAM" id="SSF52047">
    <property type="entry name" value="RNI-like"/>
    <property type="match status" value="1"/>
</dbReference>
<name>A0A9N9FL70_9GLOM</name>